<dbReference type="InterPro" id="IPR015073">
    <property type="entry name" value="DUF1883"/>
</dbReference>
<gene>
    <name evidence="2" type="ORF">IV67_GL000021</name>
</gene>
<protein>
    <recommendedName>
        <fullName evidence="1">DUF1883 domain-containing protein</fullName>
    </recommendedName>
</protein>
<dbReference type="Gene3D" id="4.10.1210.10">
    <property type="entry name" value="Atu1913-like"/>
    <property type="match status" value="1"/>
</dbReference>
<organism evidence="2 3">
    <name type="scientific">Weissella minor</name>
    <dbReference type="NCBI Taxonomy" id="1620"/>
    <lineage>
        <taxon>Bacteria</taxon>
        <taxon>Bacillati</taxon>
        <taxon>Bacillota</taxon>
        <taxon>Bacilli</taxon>
        <taxon>Lactobacillales</taxon>
        <taxon>Lactobacillaceae</taxon>
        <taxon>Weissella</taxon>
    </lineage>
</organism>
<feature type="domain" description="DUF1883" evidence="1">
    <location>
        <begin position="13"/>
        <end position="71"/>
    </location>
</feature>
<dbReference type="EMBL" id="JQCD01000022">
    <property type="protein sequence ID" value="KRN77236.1"/>
    <property type="molecule type" value="Genomic_DNA"/>
</dbReference>
<dbReference type="RefSeq" id="WP_057787078.1">
    <property type="nucleotide sequence ID" value="NZ_JQCD01000022.1"/>
</dbReference>
<evidence type="ECO:0000313" key="3">
    <source>
        <dbReference type="Proteomes" id="UP000051673"/>
    </source>
</evidence>
<proteinExistence type="predicted"/>
<sequence>MQIFQTTASSNKVIATVELPYAANVYIVDQHNLNLLQSGQRFEYRGGYFTKTPVSISSPATIGQQMFLVVDDPSGSGFNFRYSFT</sequence>
<name>A0A0R2JSK0_9LACO</name>
<comment type="caution">
    <text evidence="2">The sequence shown here is derived from an EMBL/GenBank/DDBJ whole genome shotgun (WGS) entry which is preliminary data.</text>
</comment>
<dbReference type="Proteomes" id="UP000051673">
    <property type="component" value="Unassembled WGS sequence"/>
</dbReference>
<dbReference type="InterPro" id="IPR036488">
    <property type="entry name" value="DUF1883-like_sf"/>
</dbReference>
<dbReference type="SUPFAM" id="SSF141099">
    <property type="entry name" value="Atu1913-like"/>
    <property type="match status" value="1"/>
</dbReference>
<evidence type="ECO:0000259" key="1">
    <source>
        <dbReference type="Pfam" id="PF08980"/>
    </source>
</evidence>
<reference evidence="2 3" key="1">
    <citation type="journal article" date="2015" name="Genome Announc.">
        <title>Expanding the biotechnology potential of lactobacilli through comparative genomics of 213 strains and associated genera.</title>
        <authorList>
            <person name="Sun Z."/>
            <person name="Harris H.M."/>
            <person name="McCann A."/>
            <person name="Guo C."/>
            <person name="Argimon S."/>
            <person name="Zhang W."/>
            <person name="Yang X."/>
            <person name="Jeffery I.B."/>
            <person name="Cooney J.C."/>
            <person name="Kagawa T.F."/>
            <person name="Liu W."/>
            <person name="Song Y."/>
            <person name="Salvetti E."/>
            <person name="Wrobel A."/>
            <person name="Rasinkangas P."/>
            <person name="Parkhill J."/>
            <person name="Rea M.C."/>
            <person name="O'Sullivan O."/>
            <person name="Ritari J."/>
            <person name="Douillard F.P."/>
            <person name="Paul Ross R."/>
            <person name="Yang R."/>
            <person name="Briner A.E."/>
            <person name="Felis G.E."/>
            <person name="de Vos W.M."/>
            <person name="Barrangou R."/>
            <person name="Klaenhammer T.R."/>
            <person name="Caufield P.W."/>
            <person name="Cui Y."/>
            <person name="Zhang H."/>
            <person name="O'Toole P.W."/>
        </authorList>
    </citation>
    <scope>NUCLEOTIDE SEQUENCE [LARGE SCALE GENOMIC DNA]</scope>
    <source>
        <strain evidence="2 3">DSM 20014</strain>
    </source>
</reference>
<dbReference type="AlphaFoldDB" id="A0A0R2JSK0"/>
<evidence type="ECO:0000313" key="2">
    <source>
        <dbReference type="EMBL" id="KRN77236.1"/>
    </source>
</evidence>
<accession>A0A0R2JSK0</accession>
<dbReference type="PATRIC" id="fig|1620.3.peg.21"/>
<dbReference type="STRING" id="1620.IV67_GL000021"/>
<keyword evidence="3" id="KW-1185">Reference proteome</keyword>
<dbReference type="Pfam" id="PF08980">
    <property type="entry name" value="DUF1883"/>
    <property type="match status" value="1"/>
</dbReference>